<feature type="region of interest" description="Disordered" evidence="1">
    <location>
        <begin position="247"/>
        <end position="311"/>
    </location>
</feature>
<feature type="compositionally biased region" description="Polar residues" evidence="1">
    <location>
        <begin position="48"/>
        <end position="68"/>
    </location>
</feature>
<feature type="compositionally biased region" description="Low complexity" evidence="1">
    <location>
        <begin position="85"/>
        <end position="100"/>
    </location>
</feature>
<feature type="region of interest" description="Disordered" evidence="1">
    <location>
        <begin position="1"/>
        <end position="120"/>
    </location>
</feature>
<name>A0A7R8WQ45_9CRUS</name>
<sequence length="431" mass="46187">MLLSSQREGGGGIGDMSVRPPSSRPYPGVIGQGRSSCPMDSPKDLLLFQQNSGIDDSGSLKTNSNSAKDVTHKNFFLSSGGGGSLTSSCSSSSSDSSSSLSPPPPARLQIPPTSSVSNQSDPLISFEQQNLSEQQPTIPTSLVPNLLDYNREEFRHLANSSRPQPSSEINDRFQDLNTRSDCSLSFSGYTQGQSMLSGNVSLNRTSDFGNPSPNVASVTDMFNPLGPEAIRMIEAAQESIQQAMKARPWSDRAKNGRRTVPDQAQPPQAQNDLMLLGGSRGKRLFAGPSEPHLRAQQQPPLLPHPQGASSFRSADTFLLPQSSTGFFRHATLPFGTAGPGETQPFPSEQLDQVSPGFFRHATLPFGTAGPDRFMPSSSERHLLSSLIASGAAPQPRIPASLLQSEQGGAEHRAKLQEIALYSHLMDPLRHG</sequence>
<feature type="non-terminal residue" evidence="2">
    <location>
        <position position="1"/>
    </location>
</feature>
<dbReference type="EMBL" id="OB664981">
    <property type="protein sequence ID" value="CAD7232678.1"/>
    <property type="molecule type" value="Genomic_DNA"/>
</dbReference>
<organism evidence="2">
    <name type="scientific">Cyprideis torosa</name>
    <dbReference type="NCBI Taxonomy" id="163714"/>
    <lineage>
        <taxon>Eukaryota</taxon>
        <taxon>Metazoa</taxon>
        <taxon>Ecdysozoa</taxon>
        <taxon>Arthropoda</taxon>
        <taxon>Crustacea</taxon>
        <taxon>Oligostraca</taxon>
        <taxon>Ostracoda</taxon>
        <taxon>Podocopa</taxon>
        <taxon>Podocopida</taxon>
        <taxon>Cytherocopina</taxon>
        <taxon>Cytheroidea</taxon>
        <taxon>Cytherideidae</taxon>
        <taxon>Cyprideis</taxon>
    </lineage>
</organism>
<feature type="compositionally biased region" description="Polar residues" evidence="1">
    <location>
        <begin position="111"/>
        <end position="120"/>
    </location>
</feature>
<accession>A0A7R8WQ45</accession>
<dbReference type="AlphaFoldDB" id="A0A7R8WQ45"/>
<reference evidence="2" key="1">
    <citation type="submission" date="2020-11" db="EMBL/GenBank/DDBJ databases">
        <authorList>
            <person name="Tran Van P."/>
        </authorList>
    </citation>
    <scope>NUCLEOTIDE SEQUENCE</scope>
</reference>
<gene>
    <name evidence="2" type="ORF">CTOB1V02_LOCUS10509</name>
</gene>
<proteinExistence type="predicted"/>
<evidence type="ECO:0000256" key="1">
    <source>
        <dbReference type="SAM" id="MobiDB-lite"/>
    </source>
</evidence>
<protein>
    <submittedName>
        <fullName evidence="2">Uncharacterized protein</fullName>
    </submittedName>
</protein>
<evidence type="ECO:0000313" key="2">
    <source>
        <dbReference type="EMBL" id="CAD7232678.1"/>
    </source>
</evidence>